<gene>
    <name evidence="2" type="ORF">HA331_07450</name>
</gene>
<evidence type="ECO:0000259" key="1">
    <source>
        <dbReference type="PROSITE" id="PS52002"/>
    </source>
</evidence>
<dbReference type="InterPro" id="IPR047575">
    <property type="entry name" value="Sm"/>
</dbReference>
<protein>
    <recommendedName>
        <fullName evidence="1">Sm domain-containing protein</fullName>
    </recommendedName>
</protein>
<evidence type="ECO:0000313" key="3">
    <source>
        <dbReference type="Proteomes" id="UP000617544"/>
    </source>
</evidence>
<accession>A0A832TA59</accession>
<dbReference type="Proteomes" id="UP000617544">
    <property type="component" value="Unassembled WGS sequence"/>
</dbReference>
<dbReference type="GeneID" id="1443983"/>
<dbReference type="PROSITE" id="PS52002">
    <property type="entry name" value="SM"/>
    <property type="match status" value="1"/>
</dbReference>
<name>A0A832TA59_PYRHR</name>
<dbReference type="EMBL" id="DUJN01000007">
    <property type="protein sequence ID" value="HII61559.1"/>
    <property type="molecule type" value="Genomic_DNA"/>
</dbReference>
<sequence>MESLLEKVLTEWKGHKVAVTVGSEHSFTGILEDFDGETMLLRDVVDFLGNKGKAMLVSLDDVSWVMLID</sequence>
<dbReference type="InterPro" id="IPR010920">
    <property type="entry name" value="LSM_dom_sf"/>
</dbReference>
<dbReference type="CDD" id="cd00600">
    <property type="entry name" value="Sm_like"/>
    <property type="match status" value="1"/>
</dbReference>
<dbReference type="Gene3D" id="2.30.30.100">
    <property type="match status" value="1"/>
</dbReference>
<dbReference type="GO" id="GO:0003723">
    <property type="term" value="F:RNA binding"/>
    <property type="evidence" value="ECO:0007669"/>
    <property type="project" value="InterPro"/>
</dbReference>
<dbReference type="SUPFAM" id="SSF50182">
    <property type="entry name" value="Sm-like ribonucleoproteins"/>
    <property type="match status" value="1"/>
</dbReference>
<dbReference type="AlphaFoldDB" id="A0A832TA59"/>
<reference evidence="2" key="1">
    <citation type="journal article" date="2020" name="bioRxiv">
        <title>A rank-normalized archaeal taxonomy based on genome phylogeny resolves widespread incomplete and uneven classifications.</title>
        <authorList>
            <person name="Rinke C."/>
            <person name="Chuvochina M."/>
            <person name="Mussig A.J."/>
            <person name="Chaumeil P.-A."/>
            <person name="Waite D.W."/>
            <person name="Whitman W.B."/>
            <person name="Parks D.H."/>
            <person name="Hugenholtz P."/>
        </authorList>
    </citation>
    <scope>NUCLEOTIDE SEQUENCE</scope>
    <source>
        <strain evidence="2">UBA8834</strain>
    </source>
</reference>
<proteinExistence type="predicted"/>
<comment type="caution">
    <text evidence="2">The sequence shown here is derived from an EMBL/GenBank/DDBJ whole genome shotgun (WGS) entry which is preliminary data.</text>
</comment>
<dbReference type="RefSeq" id="WP_010884201.1">
    <property type="nucleotide sequence ID" value="NZ_DUJN01000007.1"/>
</dbReference>
<organism evidence="2 3">
    <name type="scientific">Pyrococcus horikoshii</name>
    <dbReference type="NCBI Taxonomy" id="53953"/>
    <lineage>
        <taxon>Archaea</taxon>
        <taxon>Methanobacteriati</taxon>
        <taxon>Methanobacteriota</taxon>
        <taxon>Thermococci</taxon>
        <taxon>Thermococcales</taxon>
        <taxon>Thermococcaceae</taxon>
        <taxon>Pyrococcus</taxon>
    </lineage>
</organism>
<evidence type="ECO:0000313" key="2">
    <source>
        <dbReference type="EMBL" id="HII61559.1"/>
    </source>
</evidence>
<feature type="domain" description="Sm" evidence="1">
    <location>
        <begin position="4"/>
        <end position="69"/>
    </location>
</feature>